<reference evidence="1 2" key="1">
    <citation type="submission" date="2008-07" db="EMBL/GenBank/DDBJ databases">
        <authorList>
            <person name="El-Sayed N."/>
            <person name="Caler E."/>
            <person name="Inman J."/>
            <person name="Amedeo P."/>
            <person name="Hass B."/>
            <person name="Wortman J."/>
        </authorList>
    </citation>
    <scope>NUCLEOTIDE SEQUENCE [LARGE SCALE GENOMIC DNA]</scope>
    <source>
        <strain evidence="2">ATCC 50983 / TXsc</strain>
    </source>
</reference>
<dbReference type="PANTHER" id="PTHR21207:SF2">
    <property type="entry name" value="PARKIN COREGULATED GENE PROTEIN"/>
    <property type="match status" value="1"/>
</dbReference>
<dbReference type="InterPro" id="IPR016024">
    <property type="entry name" value="ARM-type_fold"/>
</dbReference>
<dbReference type="InterPro" id="IPR019399">
    <property type="entry name" value="Parkin_co-regulated_protein"/>
</dbReference>
<protein>
    <submittedName>
        <fullName evidence="1">Uncharacterized protein</fullName>
    </submittedName>
</protein>
<dbReference type="GO" id="GO:0030544">
    <property type="term" value="F:Hsp70 protein binding"/>
    <property type="evidence" value="ECO:0007669"/>
    <property type="project" value="TreeGrafter"/>
</dbReference>
<gene>
    <name evidence="1" type="ORF">Pmar_PMAR011521</name>
</gene>
<evidence type="ECO:0000313" key="2">
    <source>
        <dbReference type="Proteomes" id="UP000007800"/>
    </source>
</evidence>
<evidence type="ECO:0000313" key="1">
    <source>
        <dbReference type="EMBL" id="EER05495.1"/>
    </source>
</evidence>
<dbReference type="EMBL" id="GG680918">
    <property type="protein sequence ID" value="EER05495.1"/>
    <property type="molecule type" value="Genomic_DNA"/>
</dbReference>
<accession>C5LC12</accession>
<organism evidence="2">
    <name type="scientific">Perkinsus marinus (strain ATCC 50983 / TXsc)</name>
    <dbReference type="NCBI Taxonomy" id="423536"/>
    <lineage>
        <taxon>Eukaryota</taxon>
        <taxon>Sar</taxon>
        <taxon>Alveolata</taxon>
        <taxon>Perkinsozoa</taxon>
        <taxon>Perkinsea</taxon>
        <taxon>Perkinsida</taxon>
        <taxon>Perkinsidae</taxon>
        <taxon>Perkinsus</taxon>
    </lineage>
</organism>
<dbReference type="GO" id="GO:0051879">
    <property type="term" value="F:Hsp90 protein binding"/>
    <property type="evidence" value="ECO:0007669"/>
    <property type="project" value="TreeGrafter"/>
</dbReference>
<proteinExistence type="predicted"/>
<dbReference type="InParanoid" id="C5LC12"/>
<dbReference type="Proteomes" id="UP000007800">
    <property type="component" value="Unassembled WGS sequence"/>
</dbReference>
<dbReference type="PANTHER" id="PTHR21207">
    <property type="entry name" value="PARKIN COREGULATED GENE PROTEIN PARK2 COREGULATED"/>
    <property type="match status" value="1"/>
</dbReference>
<dbReference type="SUPFAM" id="SSF48371">
    <property type="entry name" value="ARM repeat"/>
    <property type="match status" value="1"/>
</dbReference>
<dbReference type="RefSeq" id="XP_002773679.1">
    <property type="nucleotide sequence ID" value="XM_002773633.1"/>
</dbReference>
<dbReference type="Pfam" id="PF10274">
    <property type="entry name" value="ParcG"/>
    <property type="match status" value="1"/>
</dbReference>
<dbReference type="OrthoDB" id="429500at2759"/>
<dbReference type="AlphaFoldDB" id="C5LC12"/>
<name>C5LC12_PERM5</name>
<keyword evidence="2" id="KW-1185">Reference proteome</keyword>
<sequence>MPIMERPHASVASITGATRVIVIVLSTYKAAVHCCHCKEEGTMLHDISPRTQRTLVLANSLKTPRPENKKHISSWGEGPQLTGRLKLQRTPRKGNKTVVTSFQAFYGHPSMPFKMKYEGNNKTVEWKVPPDTVDYSIVLPIFIDGLREVLPLYETVAHAGALELIRRGGDRRVVPVLPKLIQPLKRALNSRDPHTLRKTLELIQVMVRSGEMIGEALVPYYRQLLPVMNMFRNQRSRRGDMDCRLKRNIGAVVEDTLGVLEKRGGENAFINIKYMVPTYESHVLN</sequence>
<dbReference type="OMA" id="HISSWGE"/>
<dbReference type="GeneID" id="9042019"/>